<sequence length="146" mass="16615">MVPGLAPFHENETLILLVVFFVSRLGGTRLACGPLTVGTIYRQYRLQFACWYCKPRVDLLFLSTGEFYRRRSLLFGSERGHLHRQPHFLPSLTSCHGRLGKERIVNGILIIAVGGRGPIRRLAPLLFGVTFPFDSMLPGIWDLRLY</sequence>
<comment type="caution">
    <text evidence="1">The sequence shown here is derived from an EMBL/GenBank/DDBJ whole genome shotgun (WGS) entry which is preliminary data.</text>
</comment>
<dbReference type="AlphaFoldDB" id="A0AAE0LY75"/>
<reference evidence="1" key="2">
    <citation type="submission" date="2023-06" db="EMBL/GenBank/DDBJ databases">
        <authorList>
            <consortium name="Lawrence Berkeley National Laboratory"/>
            <person name="Haridas S."/>
            <person name="Hensen N."/>
            <person name="Bonometti L."/>
            <person name="Westerberg I."/>
            <person name="Brannstrom I.O."/>
            <person name="Guillou S."/>
            <person name="Cros-Aarteil S."/>
            <person name="Calhoun S."/>
            <person name="Kuo A."/>
            <person name="Mondo S."/>
            <person name="Pangilinan J."/>
            <person name="Riley R."/>
            <person name="Labutti K."/>
            <person name="Andreopoulos B."/>
            <person name="Lipzen A."/>
            <person name="Chen C."/>
            <person name="Yanf M."/>
            <person name="Daum C."/>
            <person name="Ng V."/>
            <person name="Clum A."/>
            <person name="Steindorff A."/>
            <person name="Ohm R."/>
            <person name="Martin F."/>
            <person name="Silar P."/>
            <person name="Natvig D."/>
            <person name="Lalanne C."/>
            <person name="Gautier V."/>
            <person name="Ament-Velasquez S.L."/>
            <person name="Kruys A."/>
            <person name="Hutchinson M.I."/>
            <person name="Powell A.J."/>
            <person name="Barry K."/>
            <person name="Miller A.N."/>
            <person name="Grigoriev I.V."/>
            <person name="Debuchy R."/>
            <person name="Gladieux P."/>
            <person name="Thoren M.H."/>
            <person name="Johannesson H."/>
        </authorList>
    </citation>
    <scope>NUCLEOTIDE SEQUENCE</scope>
    <source>
        <strain evidence="1">CBS 118394</strain>
    </source>
</reference>
<dbReference type="EMBL" id="JAUEDM010000009">
    <property type="protein sequence ID" value="KAK3312256.1"/>
    <property type="molecule type" value="Genomic_DNA"/>
</dbReference>
<evidence type="ECO:0000313" key="2">
    <source>
        <dbReference type="Proteomes" id="UP001283341"/>
    </source>
</evidence>
<proteinExistence type="predicted"/>
<protein>
    <submittedName>
        <fullName evidence="1">Uncharacterized protein</fullName>
    </submittedName>
</protein>
<keyword evidence="2" id="KW-1185">Reference proteome</keyword>
<accession>A0AAE0LY75</accession>
<name>A0AAE0LY75_9PEZI</name>
<dbReference type="Proteomes" id="UP001283341">
    <property type="component" value="Unassembled WGS sequence"/>
</dbReference>
<organism evidence="1 2">
    <name type="scientific">Apodospora peruviana</name>
    <dbReference type="NCBI Taxonomy" id="516989"/>
    <lineage>
        <taxon>Eukaryota</taxon>
        <taxon>Fungi</taxon>
        <taxon>Dikarya</taxon>
        <taxon>Ascomycota</taxon>
        <taxon>Pezizomycotina</taxon>
        <taxon>Sordariomycetes</taxon>
        <taxon>Sordariomycetidae</taxon>
        <taxon>Sordariales</taxon>
        <taxon>Lasiosphaeriaceae</taxon>
        <taxon>Apodospora</taxon>
    </lineage>
</organism>
<evidence type="ECO:0000313" key="1">
    <source>
        <dbReference type="EMBL" id="KAK3312256.1"/>
    </source>
</evidence>
<reference evidence="1" key="1">
    <citation type="journal article" date="2023" name="Mol. Phylogenet. Evol.">
        <title>Genome-scale phylogeny and comparative genomics of the fungal order Sordariales.</title>
        <authorList>
            <person name="Hensen N."/>
            <person name="Bonometti L."/>
            <person name="Westerberg I."/>
            <person name="Brannstrom I.O."/>
            <person name="Guillou S."/>
            <person name="Cros-Aarteil S."/>
            <person name="Calhoun S."/>
            <person name="Haridas S."/>
            <person name="Kuo A."/>
            <person name="Mondo S."/>
            <person name="Pangilinan J."/>
            <person name="Riley R."/>
            <person name="LaButti K."/>
            <person name="Andreopoulos B."/>
            <person name="Lipzen A."/>
            <person name="Chen C."/>
            <person name="Yan M."/>
            <person name="Daum C."/>
            <person name="Ng V."/>
            <person name="Clum A."/>
            <person name="Steindorff A."/>
            <person name="Ohm R.A."/>
            <person name="Martin F."/>
            <person name="Silar P."/>
            <person name="Natvig D.O."/>
            <person name="Lalanne C."/>
            <person name="Gautier V."/>
            <person name="Ament-Velasquez S.L."/>
            <person name="Kruys A."/>
            <person name="Hutchinson M.I."/>
            <person name="Powell A.J."/>
            <person name="Barry K."/>
            <person name="Miller A.N."/>
            <person name="Grigoriev I.V."/>
            <person name="Debuchy R."/>
            <person name="Gladieux P."/>
            <person name="Hiltunen Thoren M."/>
            <person name="Johannesson H."/>
        </authorList>
    </citation>
    <scope>NUCLEOTIDE SEQUENCE</scope>
    <source>
        <strain evidence="1">CBS 118394</strain>
    </source>
</reference>
<gene>
    <name evidence="1" type="ORF">B0H66DRAFT_570328</name>
</gene>